<protein>
    <recommendedName>
        <fullName evidence="1">DUF5710 domain-containing protein</fullName>
    </recommendedName>
</protein>
<dbReference type="Proteomes" id="UP000251341">
    <property type="component" value="Unassembled WGS sequence"/>
</dbReference>
<dbReference type="EMBL" id="NESP01000001">
    <property type="protein sequence ID" value="PUE58687.1"/>
    <property type="molecule type" value="Genomic_DNA"/>
</dbReference>
<organism evidence="2 3">
    <name type="scientific">Limnohabitans curvus</name>
    <dbReference type="NCBI Taxonomy" id="323423"/>
    <lineage>
        <taxon>Bacteria</taxon>
        <taxon>Pseudomonadati</taxon>
        <taxon>Pseudomonadota</taxon>
        <taxon>Betaproteobacteria</taxon>
        <taxon>Burkholderiales</taxon>
        <taxon>Comamonadaceae</taxon>
        <taxon>Limnohabitans</taxon>
    </lineage>
</organism>
<gene>
    <name evidence="2" type="ORF">B9Z44_03170</name>
</gene>
<dbReference type="Pfam" id="PF18974">
    <property type="entry name" value="DUF5710"/>
    <property type="match status" value="1"/>
</dbReference>
<reference evidence="2 3" key="1">
    <citation type="submission" date="2017-04" db="EMBL/GenBank/DDBJ databases">
        <title>Unexpected and diverse lifestyles within the genus Limnohabitans.</title>
        <authorList>
            <person name="Kasalicky V."/>
            <person name="Mehrshad M."/>
            <person name="Andrei S.-A."/>
            <person name="Salcher M."/>
            <person name="Kratochvilova H."/>
            <person name="Simek K."/>
            <person name="Ghai R."/>
        </authorList>
    </citation>
    <scope>NUCLEOTIDE SEQUENCE [LARGE SCALE GENOMIC DNA]</scope>
    <source>
        <strain evidence="2 3">MWH-C5</strain>
    </source>
</reference>
<name>A0A315FZA9_9BURK</name>
<dbReference type="InterPro" id="IPR043764">
    <property type="entry name" value="DUF5710"/>
</dbReference>
<dbReference type="AlphaFoldDB" id="A0A315FZA9"/>
<evidence type="ECO:0000313" key="3">
    <source>
        <dbReference type="Proteomes" id="UP000251341"/>
    </source>
</evidence>
<comment type="caution">
    <text evidence="2">The sequence shown here is derived from an EMBL/GenBank/DDBJ whole genome shotgun (WGS) entry which is preliminary data.</text>
</comment>
<sequence length="104" mass="11326">MRINLVTPFAEKDAAKALGARWDAARKCWYIVDVDDLTPFMRWIPNLDAAQDTGAAAATNPKASAKAAVVKTKPPVTSKPAVEVPHCGCHVLPWEHCEHSLAKH</sequence>
<feature type="domain" description="DUF5710" evidence="1">
    <location>
        <begin position="2"/>
        <end position="45"/>
    </location>
</feature>
<accession>A0A315FZA9</accession>
<proteinExistence type="predicted"/>
<dbReference type="RefSeq" id="WP_108357930.1">
    <property type="nucleotide sequence ID" value="NZ_NESP01000001.1"/>
</dbReference>
<evidence type="ECO:0000259" key="1">
    <source>
        <dbReference type="Pfam" id="PF18974"/>
    </source>
</evidence>
<keyword evidence="3" id="KW-1185">Reference proteome</keyword>
<evidence type="ECO:0000313" key="2">
    <source>
        <dbReference type="EMBL" id="PUE58687.1"/>
    </source>
</evidence>